<evidence type="ECO:0000256" key="5">
    <source>
        <dbReference type="ARBA" id="ARBA00023136"/>
    </source>
</evidence>
<evidence type="ECO:0000256" key="4">
    <source>
        <dbReference type="ARBA" id="ARBA00022989"/>
    </source>
</evidence>
<gene>
    <name evidence="7" type="ORF">LOTGIDRAFT_137008</name>
</gene>
<evidence type="ECO:0000256" key="1">
    <source>
        <dbReference type="ARBA" id="ARBA00004141"/>
    </source>
</evidence>
<keyword evidence="8" id="KW-1185">Reference proteome</keyword>
<dbReference type="PANTHER" id="PTHR16119">
    <property type="entry name" value="TRANSMEMBRANE PROTEIN 144"/>
    <property type="match status" value="1"/>
</dbReference>
<comment type="similarity">
    <text evidence="2">Belongs to the TMEM144 family.</text>
</comment>
<keyword evidence="5 6" id="KW-0472">Membrane</keyword>
<evidence type="ECO:0000256" key="6">
    <source>
        <dbReference type="SAM" id="Phobius"/>
    </source>
</evidence>
<dbReference type="GeneID" id="20233867"/>
<comment type="subcellular location">
    <subcellularLocation>
        <location evidence="1">Membrane</location>
        <topology evidence="1">Multi-pass membrane protein</topology>
    </subcellularLocation>
</comment>
<evidence type="ECO:0008006" key="9">
    <source>
        <dbReference type="Google" id="ProtNLM"/>
    </source>
</evidence>
<name>V4CMU1_LOTGI</name>
<dbReference type="PANTHER" id="PTHR16119:SF17">
    <property type="entry name" value="TRANSMEMBRANE PROTEIN 144"/>
    <property type="match status" value="1"/>
</dbReference>
<evidence type="ECO:0000256" key="2">
    <source>
        <dbReference type="ARBA" id="ARBA00005731"/>
    </source>
</evidence>
<dbReference type="EMBL" id="KB199929">
    <property type="protein sequence ID" value="ESP03690.1"/>
    <property type="molecule type" value="Genomic_DNA"/>
</dbReference>
<dbReference type="HOGENOM" id="CLU_031844_1_0_1"/>
<feature type="transmembrane region" description="Helical" evidence="6">
    <location>
        <begin position="292"/>
        <end position="311"/>
    </location>
</feature>
<dbReference type="OMA" id="FCHFSGI"/>
<dbReference type="Proteomes" id="UP000030746">
    <property type="component" value="Unassembled WGS sequence"/>
</dbReference>
<dbReference type="AlphaFoldDB" id="V4CMU1"/>
<feature type="transmembrane region" description="Helical" evidence="6">
    <location>
        <begin position="137"/>
        <end position="156"/>
    </location>
</feature>
<dbReference type="CTD" id="20233867"/>
<dbReference type="InterPro" id="IPR010651">
    <property type="entry name" value="Sugar_transport"/>
</dbReference>
<dbReference type="STRING" id="225164.V4CMU1"/>
<feature type="transmembrane region" description="Helical" evidence="6">
    <location>
        <begin position="220"/>
        <end position="238"/>
    </location>
</feature>
<dbReference type="RefSeq" id="XP_009045664.1">
    <property type="nucleotide sequence ID" value="XM_009047416.1"/>
</dbReference>
<dbReference type="OrthoDB" id="426527at2759"/>
<feature type="transmembrane region" description="Helical" evidence="6">
    <location>
        <begin position="75"/>
        <end position="97"/>
    </location>
</feature>
<dbReference type="GO" id="GO:0016020">
    <property type="term" value="C:membrane"/>
    <property type="evidence" value="ECO:0007669"/>
    <property type="project" value="UniProtKB-SubCell"/>
</dbReference>
<dbReference type="InterPro" id="IPR012435">
    <property type="entry name" value="TMEM144"/>
</dbReference>
<keyword evidence="4 6" id="KW-1133">Transmembrane helix</keyword>
<proteinExistence type="inferred from homology"/>
<organism evidence="7 8">
    <name type="scientific">Lottia gigantea</name>
    <name type="common">Giant owl limpet</name>
    <dbReference type="NCBI Taxonomy" id="225164"/>
    <lineage>
        <taxon>Eukaryota</taxon>
        <taxon>Metazoa</taxon>
        <taxon>Spiralia</taxon>
        <taxon>Lophotrochozoa</taxon>
        <taxon>Mollusca</taxon>
        <taxon>Gastropoda</taxon>
        <taxon>Patellogastropoda</taxon>
        <taxon>Lottioidea</taxon>
        <taxon>Lottiidae</taxon>
        <taxon>Lottia</taxon>
    </lineage>
</organism>
<feature type="transmembrane region" description="Helical" evidence="6">
    <location>
        <begin position="21"/>
        <end position="39"/>
    </location>
</feature>
<protein>
    <recommendedName>
        <fullName evidence="9">Transmembrane protein 144</fullName>
    </recommendedName>
</protein>
<feature type="transmembrane region" description="Helical" evidence="6">
    <location>
        <begin position="258"/>
        <end position="280"/>
    </location>
</feature>
<feature type="transmembrane region" description="Helical" evidence="6">
    <location>
        <begin position="104"/>
        <end position="125"/>
    </location>
</feature>
<sequence>MYTPTTNSTVLPDNSPVYPEYVGFICAGVAVIFYGSNFVPVKKYETGDGMFFQWILCSAILASGLVLQAIRPSTFYPICLLGGAIWATGNICVVPIIKTIGLGLGLCIWATTNLIAGWATGKFGLFDTKKAVLANTAMNYAGVVIAGSSAFIYIFVKSEVSAQSTELCNSTVSSSKLDFHPLGDKAPWVQSLPKERNILMQLPAAEDVTFIDTLSPKGKFITGVVLSLVSGLCYGNLFSPSLHVQYAIPGSSTDSLDYVFATFCGIYIASTVYFLIYCLIMKNKPRIYSEAILPGIVSGVMWSIATGFLNLKLEKDVIFKVTGLSADLDYN</sequence>
<accession>V4CMU1</accession>
<dbReference type="KEGG" id="lgi:LOTGIDRAFT_137008"/>
<keyword evidence="3 6" id="KW-0812">Transmembrane</keyword>
<reference evidence="7 8" key="1">
    <citation type="journal article" date="2013" name="Nature">
        <title>Insights into bilaterian evolution from three spiralian genomes.</title>
        <authorList>
            <person name="Simakov O."/>
            <person name="Marletaz F."/>
            <person name="Cho S.J."/>
            <person name="Edsinger-Gonzales E."/>
            <person name="Havlak P."/>
            <person name="Hellsten U."/>
            <person name="Kuo D.H."/>
            <person name="Larsson T."/>
            <person name="Lv J."/>
            <person name="Arendt D."/>
            <person name="Savage R."/>
            <person name="Osoegawa K."/>
            <person name="de Jong P."/>
            <person name="Grimwood J."/>
            <person name="Chapman J.A."/>
            <person name="Shapiro H."/>
            <person name="Aerts A."/>
            <person name="Otillar R.P."/>
            <person name="Terry A.Y."/>
            <person name="Boore J.L."/>
            <person name="Grigoriev I.V."/>
            <person name="Lindberg D.R."/>
            <person name="Seaver E.C."/>
            <person name="Weisblat D.A."/>
            <person name="Putnam N.H."/>
            <person name="Rokhsar D.S."/>
        </authorList>
    </citation>
    <scope>NUCLEOTIDE SEQUENCE [LARGE SCALE GENOMIC DNA]</scope>
</reference>
<evidence type="ECO:0000313" key="8">
    <source>
        <dbReference type="Proteomes" id="UP000030746"/>
    </source>
</evidence>
<feature type="transmembrane region" description="Helical" evidence="6">
    <location>
        <begin position="51"/>
        <end position="69"/>
    </location>
</feature>
<evidence type="ECO:0000313" key="7">
    <source>
        <dbReference type="EMBL" id="ESP03690.1"/>
    </source>
</evidence>
<evidence type="ECO:0000256" key="3">
    <source>
        <dbReference type="ARBA" id="ARBA00022692"/>
    </source>
</evidence>
<dbReference type="Pfam" id="PF07857">
    <property type="entry name" value="TMEM144"/>
    <property type="match status" value="1"/>
</dbReference>
<dbReference type="GO" id="GO:0015144">
    <property type="term" value="F:carbohydrate transmembrane transporter activity"/>
    <property type="evidence" value="ECO:0007669"/>
    <property type="project" value="InterPro"/>
</dbReference>